<organism evidence="3 4">
    <name type="scientific">Streptomyces narbonensis</name>
    <dbReference type="NCBI Taxonomy" id="67333"/>
    <lineage>
        <taxon>Bacteria</taxon>
        <taxon>Bacillati</taxon>
        <taxon>Actinomycetota</taxon>
        <taxon>Actinomycetes</taxon>
        <taxon>Kitasatosporales</taxon>
        <taxon>Streptomycetaceae</taxon>
        <taxon>Streptomyces</taxon>
    </lineage>
</organism>
<dbReference type="RefSeq" id="WP_358473462.1">
    <property type="nucleotide sequence ID" value="NZ_JBEZAE010000011.1"/>
</dbReference>
<evidence type="ECO:0000256" key="1">
    <source>
        <dbReference type="ARBA" id="ARBA00008775"/>
    </source>
</evidence>
<comment type="caution">
    <text evidence="3">The sequence shown here is derived from an EMBL/GenBank/DDBJ whole genome shotgun (WGS) entry which is preliminary data.</text>
</comment>
<sequence>MIKGENSFVPSVALRIAVRGAGVDAMALLLMDGGTVGDDGDVVFHGAPVHPSGAIRLMGAVDGTAWLDVALTTVEERISRVLVVGSTENGTTMRDVAGLSVEAYAPDGTSVVRYDVTDGGPETAMVLAELYRRAGGWKFRAVGQGYANGLAGLATDHGVDVARPAAAQGPQAMPVPVPAPVSVPMPAPLAPTAPPVPTFALPPQPPVPPVAPAAPVALFTPVAPFTPAAPAAPVAPVAAVAPVAPVVAPVVAPDQVSYGPAWSYGPVFAPYTQSGRDNDVITVSGLPPGPVVVQLAVRGDGYTGLTVLDWKNKEKDYLVNSTEDDFRGRVLATVPRKGNLRLRLEAEGPWQVEVSPLAAARVLTEQEQEFRGPDVLLHTAGVADLAIQYGGDDNLIVNIYEVARHDDHTALPQDDNIVNEIGERRETVPLPAGPLVVQFEAADGPWRARLKRV</sequence>
<dbReference type="InterPro" id="IPR051324">
    <property type="entry name" value="Stress/Tellurium_Resist"/>
</dbReference>
<accession>A0ABV3CBF8</accession>
<proteinExistence type="inferred from homology"/>
<dbReference type="EMBL" id="JBEZAE010000011">
    <property type="protein sequence ID" value="MEU7072107.1"/>
    <property type="molecule type" value="Genomic_DNA"/>
</dbReference>
<name>A0ABV3CBF8_9ACTN</name>
<evidence type="ECO:0000313" key="4">
    <source>
        <dbReference type="Proteomes" id="UP001551329"/>
    </source>
</evidence>
<dbReference type="Pfam" id="PF02342">
    <property type="entry name" value="TerD"/>
    <property type="match status" value="1"/>
</dbReference>
<evidence type="ECO:0000259" key="2">
    <source>
        <dbReference type="Pfam" id="PF02342"/>
    </source>
</evidence>
<protein>
    <submittedName>
        <fullName evidence="3">TerD family protein</fullName>
    </submittedName>
</protein>
<dbReference type="InterPro" id="IPR003325">
    <property type="entry name" value="TerD"/>
</dbReference>
<comment type="similarity">
    <text evidence="1">Belongs to the CAPAB/TerDEXZ family.</text>
</comment>
<gene>
    <name evidence="3" type="ORF">AB0A88_18445</name>
</gene>
<dbReference type="Proteomes" id="UP001551329">
    <property type="component" value="Unassembled WGS sequence"/>
</dbReference>
<dbReference type="Gene3D" id="2.60.60.30">
    <property type="entry name" value="sav2460 like domains"/>
    <property type="match status" value="1"/>
</dbReference>
<dbReference type="PANTHER" id="PTHR32097">
    <property type="entry name" value="CAMP-BINDING PROTEIN 1-RELATED"/>
    <property type="match status" value="1"/>
</dbReference>
<dbReference type="PANTHER" id="PTHR32097:SF4">
    <property type="entry name" value="GENERAL STRESS PROTEIN 16U"/>
    <property type="match status" value="1"/>
</dbReference>
<dbReference type="CDD" id="cd06974">
    <property type="entry name" value="TerD_like"/>
    <property type="match status" value="1"/>
</dbReference>
<reference evidence="3 4" key="1">
    <citation type="submission" date="2024-06" db="EMBL/GenBank/DDBJ databases">
        <title>The Natural Products Discovery Center: Release of the First 8490 Sequenced Strains for Exploring Actinobacteria Biosynthetic Diversity.</title>
        <authorList>
            <person name="Kalkreuter E."/>
            <person name="Kautsar S.A."/>
            <person name="Yang D."/>
            <person name="Bader C.D."/>
            <person name="Teijaro C.N."/>
            <person name="Fluegel L."/>
            <person name="Davis C.M."/>
            <person name="Simpson J.R."/>
            <person name="Lauterbach L."/>
            <person name="Steele A.D."/>
            <person name="Gui C."/>
            <person name="Meng S."/>
            <person name="Li G."/>
            <person name="Viehrig K."/>
            <person name="Ye F."/>
            <person name="Su P."/>
            <person name="Kiefer A.F."/>
            <person name="Nichols A."/>
            <person name="Cepeda A.J."/>
            <person name="Yan W."/>
            <person name="Fan B."/>
            <person name="Jiang Y."/>
            <person name="Adhikari A."/>
            <person name="Zheng C.-J."/>
            <person name="Schuster L."/>
            <person name="Cowan T.M."/>
            <person name="Smanski M.J."/>
            <person name="Chevrette M.G."/>
            <person name="De Carvalho L.P.S."/>
            <person name="Shen B."/>
        </authorList>
    </citation>
    <scope>NUCLEOTIDE SEQUENCE [LARGE SCALE GENOMIC DNA]</scope>
    <source>
        <strain evidence="3 4">NPDC045974</strain>
    </source>
</reference>
<keyword evidence="4" id="KW-1185">Reference proteome</keyword>
<feature type="domain" description="TerD" evidence="2">
    <location>
        <begin position="22"/>
        <end position="157"/>
    </location>
</feature>
<evidence type="ECO:0000313" key="3">
    <source>
        <dbReference type="EMBL" id="MEU7072107.1"/>
    </source>
</evidence>